<feature type="compositionally biased region" description="Acidic residues" evidence="1">
    <location>
        <begin position="85"/>
        <end position="95"/>
    </location>
</feature>
<evidence type="ECO:0000313" key="2">
    <source>
        <dbReference type="EMBL" id="OMJ28058.1"/>
    </source>
</evidence>
<gene>
    <name evidence="2" type="ORF">AYI69_g2488</name>
</gene>
<organism evidence="2 3">
    <name type="scientific">Smittium culicis</name>
    <dbReference type="NCBI Taxonomy" id="133412"/>
    <lineage>
        <taxon>Eukaryota</taxon>
        <taxon>Fungi</taxon>
        <taxon>Fungi incertae sedis</taxon>
        <taxon>Zoopagomycota</taxon>
        <taxon>Kickxellomycotina</taxon>
        <taxon>Harpellomycetes</taxon>
        <taxon>Harpellales</taxon>
        <taxon>Legeriomycetaceae</taxon>
        <taxon>Smittium</taxon>
    </lineage>
</organism>
<keyword evidence="3" id="KW-1185">Reference proteome</keyword>
<feature type="region of interest" description="Disordered" evidence="1">
    <location>
        <begin position="69"/>
        <end position="95"/>
    </location>
</feature>
<accession>A0A1R1YMD3</accession>
<dbReference type="EMBL" id="LSSM01000729">
    <property type="protein sequence ID" value="OMJ28058.1"/>
    <property type="molecule type" value="Genomic_DNA"/>
</dbReference>
<evidence type="ECO:0000256" key="1">
    <source>
        <dbReference type="SAM" id="MobiDB-lite"/>
    </source>
</evidence>
<dbReference type="OrthoDB" id="5590661at2759"/>
<reference evidence="3" key="1">
    <citation type="submission" date="2017-01" db="EMBL/GenBank/DDBJ databases">
        <authorList>
            <person name="Wang Y."/>
            <person name="White M."/>
            <person name="Kvist S."/>
            <person name="Moncalvo J.-M."/>
        </authorList>
    </citation>
    <scope>NUCLEOTIDE SEQUENCE [LARGE SCALE GENOMIC DNA]</scope>
    <source>
        <strain evidence="3">ID-206-W2</strain>
    </source>
</reference>
<dbReference type="AlphaFoldDB" id="A0A1R1YMD3"/>
<evidence type="ECO:0000313" key="3">
    <source>
        <dbReference type="Proteomes" id="UP000187429"/>
    </source>
</evidence>
<sequence>MPKEIIPEHPESIHFHPSLLTNLNPTSVGSNDILFFHENISKSNSGAMVLYKKPIIESILDNQPETLPNFLAESPKSPNSHTEYDFSDDAMDIDD</sequence>
<comment type="caution">
    <text evidence="2">The sequence shown here is derived from an EMBL/GenBank/DDBJ whole genome shotgun (WGS) entry which is preliminary data.</text>
</comment>
<dbReference type="Proteomes" id="UP000187429">
    <property type="component" value="Unassembled WGS sequence"/>
</dbReference>
<proteinExistence type="predicted"/>
<name>A0A1R1YMD3_9FUNG</name>
<protein>
    <submittedName>
        <fullName evidence="2">Uncharacterized protein</fullName>
    </submittedName>
</protein>